<dbReference type="SUPFAM" id="SSF52317">
    <property type="entry name" value="Class I glutamine amidotransferase-like"/>
    <property type="match status" value="1"/>
</dbReference>
<evidence type="ECO:0008006" key="3">
    <source>
        <dbReference type="Google" id="ProtNLM"/>
    </source>
</evidence>
<dbReference type="Proteomes" id="UP000827721">
    <property type="component" value="Unassembled WGS sequence"/>
</dbReference>
<dbReference type="Pfam" id="PF07722">
    <property type="entry name" value="Peptidase_C26"/>
    <property type="match status" value="1"/>
</dbReference>
<evidence type="ECO:0000313" key="1">
    <source>
        <dbReference type="EMBL" id="KAH7567313.1"/>
    </source>
</evidence>
<keyword evidence="2" id="KW-1185">Reference proteome</keyword>
<reference evidence="1 2" key="1">
    <citation type="submission" date="2021-02" db="EMBL/GenBank/DDBJ databases">
        <title>Plant Genome Project.</title>
        <authorList>
            <person name="Zhang R.-G."/>
        </authorList>
    </citation>
    <scope>NUCLEOTIDE SEQUENCE [LARGE SCALE GENOMIC DNA]</scope>
    <source>
        <tissue evidence="1">Leaves</tissue>
    </source>
</reference>
<dbReference type="PANTHER" id="PTHR43235">
    <property type="entry name" value="GLUTAMINE AMIDOTRANSFERASE PB2B2.05-RELATED"/>
    <property type="match status" value="1"/>
</dbReference>
<dbReference type="InterPro" id="IPR044668">
    <property type="entry name" value="PuuD-like"/>
</dbReference>
<dbReference type="InterPro" id="IPR011697">
    <property type="entry name" value="Peptidase_C26"/>
</dbReference>
<name>A0ABQ8HSM2_9ROSI</name>
<gene>
    <name evidence="1" type="ORF">JRO89_XS07G0051000</name>
</gene>
<organism evidence="1 2">
    <name type="scientific">Xanthoceras sorbifolium</name>
    <dbReference type="NCBI Taxonomy" id="99658"/>
    <lineage>
        <taxon>Eukaryota</taxon>
        <taxon>Viridiplantae</taxon>
        <taxon>Streptophyta</taxon>
        <taxon>Embryophyta</taxon>
        <taxon>Tracheophyta</taxon>
        <taxon>Spermatophyta</taxon>
        <taxon>Magnoliopsida</taxon>
        <taxon>eudicotyledons</taxon>
        <taxon>Gunneridae</taxon>
        <taxon>Pentapetalae</taxon>
        <taxon>rosids</taxon>
        <taxon>malvids</taxon>
        <taxon>Sapindales</taxon>
        <taxon>Sapindaceae</taxon>
        <taxon>Xanthoceroideae</taxon>
        <taxon>Xanthoceras</taxon>
    </lineage>
</organism>
<sequence>MIPKREYHLDLIVEYGAVPVIVPRVNGVHMLLDSFEPIHGVLLCEGEDIEPSLYEVETSGLSQEEMEEIRRLHTSDTSIDKEKDLIELRLAKLCVERNIPYLGICRGSQVLNVACGGTLYQDIEKELSKKCPDENQQRSVAHIDYDNYDSHRHVVRLVESVVEIRAIFPPINKFNSARQ</sequence>
<protein>
    <recommendedName>
        <fullName evidence="3">Glutamine amidotransferase</fullName>
    </recommendedName>
</protein>
<comment type="caution">
    <text evidence="1">The sequence shown here is derived from an EMBL/GenBank/DDBJ whole genome shotgun (WGS) entry which is preliminary data.</text>
</comment>
<dbReference type="Gene3D" id="3.40.50.880">
    <property type="match status" value="1"/>
</dbReference>
<evidence type="ECO:0000313" key="2">
    <source>
        <dbReference type="Proteomes" id="UP000827721"/>
    </source>
</evidence>
<dbReference type="EMBL" id="JAFEMO010000007">
    <property type="protein sequence ID" value="KAH7567313.1"/>
    <property type="molecule type" value="Genomic_DNA"/>
</dbReference>
<dbReference type="InterPro" id="IPR029062">
    <property type="entry name" value="Class_I_gatase-like"/>
</dbReference>
<proteinExistence type="predicted"/>
<accession>A0ABQ8HSM2</accession>
<dbReference type="PANTHER" id="PTHR43235:SF1">
    <property type="entry name" value="GLUTAMINE AMIDOTRANSFERASE PB2B2.05-RELATED"/>
    <property type="match status" value="1"/>
</dbReference>